<reference evidence="6 7" key="1">
    <citation type="submission" date="2017-12" db="EMBL/GenBank/DDBJ databases">
        <title>Comparative genomics of Botrytis spp.</title>
        <authorList>
            <person name="Valero-Jimenez C.A."/>
            <person name="Tapia P."/>
            <person name="Veloso J."/>
            <person name="Silva-Moreno E."/>
            <person name="Staats M."/>
            <person name="Valdes J.H."/>
            <person name="Van Kan J.A.L."/>
        </authorList>
    </citation>
    <scope>NUCLEOTIDE SEQUENCE [LARGE SCALE GENOMIC DNA]</scope>
    <source>
        <strain evidence="6 7">Bh0001</strain>
    </source>
</reference>
<dbReference type="Pfam" id="PF24883">
    <property type="entry name" value="NPHP3_N"/>
    <property type="match status" value="1"/>
</dbReference>
<evidence type="ECO:0000256" key="3">
    <source>
        <dbReference type="PROSITE-ProRule" id="PRU00023"/>
    </source>
</evidence>
<name>A0A4Z1GDL4_9HELO</name>
<evidence type="ECO:0000313" key="6">
    <source>
        <dbReference type="EMBL" id="TGO35056.1"/>
    </source>
</evidence>
<comment type="caution">
    <text evidence="6">The sequence shown here is derived from an EMBL/GenBank/DDBJ whole genome shotgun (WGS) entry which is preliminary data.</text>
</comment>
<feature type="domain" description="Nephrocystin 3-like N-terminal" evidence="5">
    <location>
        <begin position="126"/>
        <end position="231"/>
    </location>
</feature>
<dbReference type="SMART" id="SM00248">
    <property type="entry name" value="ANK"/>
    <property type="match status" value="22"/>
</dbReference>
<feature type="repeat" description="ANK" evidence="3">
    <location>
        <begin position="925"/>
        <end position="960"/>
    </location>
</feature>
<feature type="repeat" description="ANK" evidence="3">
    <location>
        <begin position="1861"/>
        <end position="1893"/>
    </location>
</feature>
<feature type="repeat" description="ANK" evidence="3">
    <location>
        <begin position="739"/>
        <end position="771"/>
    </location>
</feature>
<feature type="repeat" description="ANK" evidence="3">
    <location>
        <begin position="786"/>
        <end position="818"/>
    </location>
</feature>
<sequence>MFALQVDGMNALFDALGDRKTQGLNIEAIRANVLGLRDEKAISMLTQHDSSQRHQEIATKLRQPGTGQGDPFKSWLNEKASKLWLYGIRKHSFYSLDEVTPIRKSVLMLVLAGAGKTMSILKTVIDTKTQDSLNILGSLVKQLVSADRRGFAELEACWVKYCPDEDIGISNSISSEHLCELLWDISCYFSNVHLVVDALDECGDGRLDIVRLLTGLNATKDSNIKIVLASRPEPEIERYLVDYTKLSIAAHRNDLELYVHSKIECRLRENPMFIWSQELKEEIAQRLVGEAQVRWVTCQLDRLCDLDTPRDIRRALHSSPPTLFETYERILDRINLSSDETKELLLEAVSIDLSDKHLDQDGIPNEQSILNICSSLVRKTEGPWGIRIELAHFSVKELLLLEVQDDRYSMYRTSPDFRNAYVSKVCLAYLLFEDFQYFTPYTTRTEKSATDGKYAFYRYASLCFVSHACSDSDDDSNLELLKVLFDSMKTNKLVSWVQELLLYKYDWNSRQKIIRNISTLHFAILLSISRVVEWLISDIDTYSDLTKNDDFGTLLACAVAPEMVLCHVVEDKKCRWHPHPNDRKKILESLLQSTTITDPLSLATGEWGDSPRTNLLELAIKSHFGWDILLQHGVQITDSCIKALEKDLEDSYDFVTSFVQGTNPINVPAHINPRFMQFAGKLKDIDKPLVDSFFDYTVDIDSTEEMVALHTAVTFGQTHRVVQILKKKNLEISSYTEIDGLSALHLAAKDGHLKIVKILLNYGASVDVPTSMHPTHVTRTNLFGLECVTSFHLAVANGHLNVARFLEDYGADINKPDTKSGITPLHSSTAQLVEMMEYLIQSSVYHHSFSTTTPTGWTVLMVAVKLSSIDTFEFVLWNSDFSIVLLQDETGLNCFHEAIRSSIAPRRKVTVLRRSCINPSISTKEGLTPLHIAAERGFYTFRETLEFILNSSSSASQDLSALQIMTNHVYLQSPDSRWASLERSEDTINFVSESGLSTLHILIRRVYSPPYDGLRILRLLLSSYREINLEVGEIEGRSALLVLCNEGLQKVQGYNRCKHPFAAAIELLLHYGAVTTRQDVEGNTALQYLCRSRRFGKLEYRCMSALLAARHSTFTKTSQILKSNSPTWRGGHDIYDQNDGKDRSDYVLKHGDEYYGNYDITNDDNGGYDDEIDDDGSDDDESDDCDNDHNFLTELYSTSQIGQRYKLVGSTHGSKITALHMFFRNLDTICHQPFAIKLAPILISKASESQLKDTFSNGRSLINITLQFNQGQLSQMLISLGIDTVSPDRGDPPRTALEMLCTHGSRHKSIVKKIIKDHTNRTTLDVDGFTMLHLACIYKQVNVPEELLCAGWKTHVLSRDKKPLILEGIESGNTAMVYLLLGHGATLLEKYEYQLDIAFSLSVAPNHMICKFLNEKGINNWHCKASGHFWGQFIPGISTGQIIYDGPPEKREWHFEIDNVTPLHDASIHGTKETILYALDFGNQLDVNVTANFGITPLFLAIYGKRPEITELLLSKGAATKVIYGPRKLTPLHLAVAGGNELIFETILQYGADVQARGSAGLTPATLALDLKYEVIFEPICLDGNRSATETYKVDGNKYVSVAIEDAIIRRYLSTLKYLFQNGDSIEGVCFCGCSPLLKAFVRSSSREIIHYLLDNGASLEGVVTCAEPLPTSGFTSPHYAALLGDEQIMEKIFTLGKPTTQHNVHPLHIAAYNGHLACVRLLLNYELGNKCGIDMNSSVTNPRCFEEARIVSNDNEVVKDIGGTALHYASFQGHLNTMKELLKAGADPNAQNRWGETPLHVAAEDGRYQAYQVLISAGTNVRSRDFRSLCPIHVAICGKHQRIVELMIKELVSFDVFLEGGSNRLAYACRFGNAEIIEILVAAGMNIHLTHNE</sequence>
<keyword evidence="1" id="KW-0677">Repeat</keyword>
<dbReference type="Gene3D" id="1.25.40.20">
    <property type="entry name" value="Ankyrin repeat-containing domain"/>
    <property type="match status" value="6"/>
</dbReference>
<feature type="region of interest" description="Disordered" evidence="4">
    <location>
        <begin position="1159"/>
        <end position="1184"/>
    </location>
</feature>
<feature type="repeat" description="ANK" evidence="3">
    <location>
        <begin position="1762"/>
        <end position="1794"/>
    </location>
</feature>
<dbReference type="Proteomes" id="UP000297814">
    <property type="component" value="Unassembled WGS sequence"/>
</dbReference>
<dbReference type="Pfam" id="PF12796">
    <property type="entry name" value="Ank_2"/>
    <property type="match status" value="5"/>
</dbReference>
<feature type="repeat" description="ANK" evidence="3">
    <location>
        <begin position="1703"/>
        <end position="1725"/>
    </location>
</feature>
<evidence type="ECO:0000259" key="5">
    <source>
        <dbReference type="Pfam" id="PF24883"/>
    </source>
</evidence>
<evidence type="ECO:0000256" key="2">
    <source>
        <dbReference type="ARBA" id="ARBA00023043"/>
    </source>
</evidence>
<protein>
    <recommendedName>
        <fullName evidence="5">Nephrocystin 3-like N-terminal domain-containing protein</fullName>
    </recommendedName>
</protein>
<feature type="repeat" description="ANK" evidence="3">
    <location>
        <begin position="1795"/>
        <end position="1827"/>
    </location>
</feature>
<accession>A0A4Z1GDL4</accession>
<keyword evidence="7" id="KW-1185">Reference proteome</keyword>
<dbReference type="PANTHER" id="PTHR24198:SF165">
    <property type="entry name" value="ANKYRIN REPEAT-CONTAINING PROTEIN-RELATED"/>
    <property type="match status" value="1"/>
</dbReference>
<dbReference type="PRINTS" id="PR01415">
    <property type="entry name" value="ANKYRIN"/>
</dbReference>
<dbReference type="PROSITE" id="PS50297">
    <property type="entry name" value="ANK_REP_REGION"/>
    <property type="match status" value="6"/>
</dbReference>
<dbReference type="InterPro" id="IPR002110">
    <property type="entry name" value="Ankyrin_rpt"/>
</dbReference>
<feature type="repeat" description="ANK" evidence="3">
    <location>
        <begin position="1527"/>
        <end position="1559"/>
    </location>
</feature>
<dbReference type="PROSITE" id="PS50088">
    <property type="entry name" value="ANK_REPEAT"/>
    <property type="match status" value="8"/>
</dbReference>
<dbReference type="SUPFAM" id="SSF48403">
    <property type="entry name" value="Ankyrin repeat"/>
    <property type="match status" value="4"/>
</dbReference>
<evidence type="ECO:0000313" key="7">
    <source>
        <dbReference type="Proteomes" id="UP000297814"/>
    </source>
</evidence>
<feature type="compositionally biased region" description="Acidic residues" evidence="4">
    <location>
        <begin position="1166"/>
        <end position="1184"/>
    </location>
</feature>
<dbReference type="InterPro" id="IPR056884">
    <property type="entry name" value="NPHP3-like_N"/>
</dbReference>
<proteinExistence type="predicted"/>
<dbReference type="InterPro" id="IPR036770">
    <property type="entry name" value="Ankyrin_rpt-contain_sf"/>
</dbReference>
<keyword evidence="2 3" id="KW-0040">ANK repeat</keyword>
<evidence type="ECO:0000256" key="4">
    <source>
        <dbReference type="SAM" id="MobiDB-lite"/>
    </source>
</evidence>
<evidence type="ECO:0000256" key="1">
    <source>
        <dbReference type="ARBA" id="ARBA00022737"/>
    </source>
</evidence>
<dbReference type="EMBL" id="PQXK01000172">
    <property type="protein sequence ID" value="TGO35056.1"/>
    <property type="molecule type" value="Genomic_DNA"/>
</dbReference>
<organism evidence="6 7">
    <name type="scientific">Botrytis hyacinthi</name>
    <dbReference type="NCBI Taxonomy" id="278943"/>
    <lineage>
        <taxon>Eukaryota</taxon>
        <taxon>Fungi</taxon>
        <taxon>Dikarya</taxon>
        <taxon>Ascomycota</taxon>
        <taxon>Pezizomycotina</taxon>
        <taxon>Leotiomycetes</taxon>
        <taxon>Helotiales</taxon>
        <taxon>Sclerotiniaceae</taxon>
        <taxon>Botrytis</taxon>
    </lineage>
</organism>
<gene>
    <name evidence="6" type="ORF">BHYA_0172g00190</name>
</gene>
<dbReference type="PANTHER" id="PTHR24198">
    <property type="entry name" value="ANKYRIN REPEAT AND PROTEIN KINASE DOMAIN-CONTAINING PROTEIN"/>
    <property type="match status" value="1"/>
</dbReference>